<reference evidence="7" key="1">
    <citation type="submission" date="2020-10" db="EMBL/GenBank/DDBJ databases">
        <title>Unveiling of a novel bifunctional photoreceptor, Dualchrome1, isolated from a cosmopolitan green alga.</title>
        <authorList>
            <person name="Suzuki S."/>
            <person name="Kawachi M."/>
        </authorList>
    </citation>
    <scope>NUCLEOTIDE SEQUENCE</scope>
    <source>
        <strain evidence="7">NIES 2893</strain>
    </source>
</reference>
<dbReference type="OrthoDB" id="26679at2759"/>
<proteinExistence type="inferred from homology"/>
<dbReference type="EMBL" id="BNJQ01000019">
    <property type="protein sequence ID" value="GHP08038.1"/>
    <property type="molecule type" value="Genomic_DNA"/>
</dbReference>
<comment type="similarity">
    <text evidence="2">Belongs to the OXR1 family.</text>
</comment>
<dbReference type="Proteomes" id="UP000660262">
    <property type="component" value="Unassembled WGS sequence"/>
</dbReference>
<feature type="compositionally biased region" description="Polar residues" evidence="5">
    <location>
        <begin position="161"/>
        <end position="175"/>
    </location>
</feature>
<evidence type="ECO:0000256" key="4">
    <source>
        <dbReference type="ARBA" id="ARBA00040604"/>
    </source>
</evidence>
<evidence type="ECO:0000313" key="7">
    <source>
        <dbReference type="EMBL" id="GHP08038.1"/>
    </source>
</evidence>
<protein>
    <recommendedName>
        <fullName evidence="4">Oxidation resistance protein 1</fullName>
    </recommendedName>
</protein>
<dbReference type="PANTHER" id="PTHR23354">
    <property type="entry name" value="NUCLEOLAR PROTEIN 7/ESTROGEN RECEPTOR COACTIVATOR-RELATED"/>
    <property type="match status" value="1"/>
</dbReference>
<dbReference type="AlphaFoldDB" id="A0A830HMD1"/>
<feature type="region of interest" description="Disordered" evidence="5">
    <location>
        <begin position="24"/>
        <end position="64"/>
    </location>
</feature>
<organism evidence="7 8">
    <name type="scientific">Pycnococcus provasolii</name>
    <dbReference type="NCBI Taxonomy" id="41880"/>
    <lineage>
        <taxon>Eukaryota</taxon>
        <taxon>Viridiplantae</taxon>
        <taxon>Chlorophyta</taxon>
        <taxon>Pseudoscourfieldiophyceae</taxon>
        <taxon>Pseudoscourfieldiales</taxon>
        <taxon>Pycnococcaceae</taxon>
        <taxon>Pycnococcus</taxon>
    </lineage>
</organism>
<dbReference type="PROSITE" id="PS51886">
    <property type="entry name" value="TLDC"/>
    <property type="match status" value="1"/>
</dbReference>
<dbReference type="Pfam" id="PF07534">
    <property type="entry name" value="TLD"/>
    <property type="match status" value="1"/>
</dbReference>
<dbReference type="SMART" id="SM00584">
    <property type="entry name" value="TLDc"/>
    <property type="match status" value="1"/>
</dbReference>
<feature type="compositionally biased region" description="Low complexity" evidence="5">
    <location>
        <begin position="25"/>
        <end position="38"/>
    </location>
</feature>
<keyword evidence="3" id="KW-0496">Mitochondrion</keyword>
<gene>
    <name evidence="7" type="ORF">PPROV_000678000</name>
</gene>
<feature type="compositionally biased region" description="Low complexity" evidence="5">
    <location>
        <begin position="46"/>
        <end position="62"/>
    </location>
</feature>
<dbReference type="GO" id="GO:0005739">
    <property type="term" value="C:mitochondrion"/>
    <property type="evidence" value="ECO:0007669"/>
    <property type="project" value="UniProtKB-SubCell"/>
</dbReference>
<comment type="caution">
    <text evidence="7">The sequence shown here is derived from an EMBL/GenBank/DDBJ whole genome shotgun (WGS) entry which is preliminary data.</text>
</comment>
<name>A0A830HMD1_9CHLO</name>
<evidence type="ECO:0000256" key="2">
    <source>
        <dbReference type="ARBA" id="ARBA00009540"/>
    </source>
</evidence>
<evidence type="ECO:0000256" key="5">
    <source>
        <dbReference type="SAM" id="MobiDB-lite"/>
    </source>
</evidence>
<dbReference type="PANTHER" id="PTHR23354:SF62">
    <property type="entry name" value="MUSTARD, ISOFORM V"/>
    <property type="match status" value="1"/>
</dbReference>
<evidence type="ECO:0000259" key="6">
    <source>
        <dbReference type="PROSITE" id="PS51886"/>
    </source>
</evidence>
<feature type="compositionally biased region" description="Polar residues" evidence="5">
    <location>
        <begin position="190"/>
        <end position="203"/>
    </location>
</feature>
<sequence length="396" mass="41996">MPGALLVCDVRAAIAPSELIGIKQTATSATSSTTTTAPSPSPSPSSPSSSPSSSTPSAPPSSRFLRGLYDFAEKAAAAVVTKQPNATQTPSNRDSFEMTMDAVDCTTNATTATEQWEVIWKQGGPNAPIQSVGLVTTPHVAAQLRDELEKQSLRETKLALEQQNWRETTMASSSQDKQEQERKHPPTHIALSNNHNGNSSTPRLASAAARETVDGRRPASAPAEAALLDMKSIHAISCALPPTRRHATWRLLYATHTHGFSLGSLYRAASKVAPVALVVQDCGGAIFGAYITEPLQISTRYYGTGETFVFRLTNDNDDSAYSWAGRHRDAGIATNELFVYGAADALTIGGGGRPALWLDGDLNCGASGDCETFASPSLSSSPEFQVKDVELYAVIA</sequence>
<evidence type="ECO:0000313" key="8">
    <source>
        <dbReference type="Proteomes" id="UP000660262"/>
    </source>
</evidence>
<evidence type="ECO:0000256" key="3">
    <source>
        <dbReference type="ARBA" id="ARBA00023128"/>
    </source>
</evidence>
<accession>A0A830HMD1</accession>
<comment type="subcellular location">
    <subcellularLocation>
        <location evidence="1">Mitochondrion</location>
    </subcellularLocation>
</comment>
<keyword evidence="8" id="KW-1185">Reference proteome</keyword>
<evidence type="ECO:0000256" key="1">
    <source>
        <dbReference type="ARBA" id="ARBA00004173"/>
    </source>
</evidence>
<feature type="region of interest" description="Disordered" evidence="5">
    <location>
        <begin position="161"/>
        <end position="217"/>
    </location>
</feature>
<feature type="domain" description="TLDc" evidence="6">
    <location>
        <begin position="226"/>
        <end position="395"/>
    </location>
</feature>
<dbReference type="InterPro" id="IPR006571">
    <property type="entry name" value="TLDc_dom"/>
</dbReference>